<dbReference type="BioCyc" id="PSP1104324:GJSN-1019-MONOMER"/>
<evidence type="ECO:0008006" key="4">
    <source>
        <dbReference type="Google" id="ProtNLM"/>
    </source>
</evidence>
<dbReference type="OrthoDB" id="29075at2157"/>
<reference evidence="2 3" key="1">
    <citation type="journal article" date="2012" name="J. Bacteriol.">
        <title>Complete genome sequence of strain 1860, a crenarchaeon of the genus pyrobaculum able to grow with various electron acceptors.</title>
        <authorList>
            <person name="Mardanov A.V."/>
            <person name="Gumerov V.M."/>
            <person name="Slobodkina G.B."/>
            <person name="Beletsky A.V."/>
            <person name="Bonch-Osmolovskaya E.A."/>
            <person name="Ravin N.V."/>
            <person name="Skryabin K.G."/>
        </authorList>
    </citation>
    <scope>NUCLEOTIDE SEQUENCE [LARGE SCALE GENOMIC DNA]</scope>
    <source>
        <strain evidence="2 3">1860</strain>
    </source>
</reference>
<gene>
    <name evidence="2" type="ORF">P186_1043</name>
</gene>
<sequence>MNRYLLAAIVVAAFTAALSVVFPRLAPIAVRIGVVALIIIAGFWVYEYLTTRPPRLAGRILALLRSRGPMTLREIVLEAGADYQEVEEALRYLLERGVVRRYLRDNVEYYDI</sequence>
<dbReference type="STRING" id="1104324.P186_1043"/>
<keyword evidence="1" id="KW-0812">Transmembrane</keyword>
<dbReference type="eggNOG" id="arCOG05425">
    <property type="taxonomic scope" value="Archaea"/>
</dbReference>
<dbReference type="GeneID" id="11595300"/>
<dbReference type="HOGENOM" id="CLU_2140300_0_0_2"/>
<dbReference type="EMBL" id="CP003098">
    <property type="protein sequence ID" value="AET32480.1"/>
    <property type="molecule type" value="Genomic_DNA"/>
</dbReference>
<evidence type="ECO:0000313" key="2">
    <source>
        <dbReference type="EMBL" id="AET32480.1"/>
    </source>
</evidence>
<keyword evidence="1" id="KW-0472">Membrane</keyword>
<organism evidence="2 3">
    <name type="scientific">Pyrobaculum ferrireducens</name>
    <dbReference type="NCBI Taxonomy" id="1104324"/>
    <lineage>
        <taxon>Archaea</taxon>
        <taxon>Thermoproteota</taxon>
        <taxon>Thermoprotei</taxon>
        <taxon>Thermoproteales</taxon>
        <taxon>Thermoproteaceae</taxon>
        <taxon>Pyrobaculum</taxon>
    </lineage>
</organism>
<dbReference type="InterPro" id="IPR036388">
    <property type="entry name" value="WH-like_DNA-bd_sf"/>
</dbReference>
<dbReference type="AlphaFoldDB" id="G7VBY0"/>
<dbReference type="Gene3D" id="1.10.10.10">
    <property type="entry name" value="Winged helix-like DNA-binding domain superfamily/Winged helix DNA-binding domain"/>
    <property type="match status" value="1"/>
</dbReference>
<dbReference type="Proteomes" id="UP000005867">
    <property type="component" value="Chromosome"/>
</dbReference>
<name>G7VBY0_9CREN</name>
<dbReference type="SUPFAM" id="SSF46785">
    <property type="entry name" value="Winged helix' DNA-binding domain"/>
    <property type="match status" value="1"/>
</dbReference>
<proteinExistence type="predicted"/>
<dbReference type="RefSeq" id="WP_014288308.1">
    <property type="nucleotide sequence ID" value="NC_016645.1"/>
</dbReference>
<protein>
    <recommendedName>
        <fullName evidence="4">HTH arsR-type domain-containing protein</fullName>
    </recommendedName>
</protein>
<evidence type="ECO:0000313" key="3">
    <source>
        <dbReference type="Proteomes" id="UP000005867"/>
    </source>
</evidence>
<dbReference type="KEGG" id="pyr:P186_1043"/>
<evidence type="ECO:0000256" key="1">
    <source>
        <dbReference type="SAM" id="Phobius"/>
    </source>
</evidence>
<accession>G7VBY0</accession>
<keyword evidence="3" id="KW-1185">Reference proteome</keyword>
<keyword evidence="1" id="KW-1133">Transmembrane helix</keyword>
<feature type="transmembrane region" description="Helical" evidence="1">
    <location>
        <begin position="29"/>
        <end position="49"/>
    </location>
</feature>
<dbReference type="InterPro" id="IPR036390">
    <property type="entry name" value="WH_DNA-bd_sf"/>
</dbReference>